<evidence type="ECO:0000313" key="2">
    <source>
        <dbReference type="EMBL" id="OIJ18886.1"/>
    </source>
</evidence>
<keyword evidence="1" id="KW-0472">Membrane</keyword>
<dbReference type="AlphaFoldDB" id="A0A1S2M2S6"/>
<dbReference type="Proteomes" id="UP000180057">
    <property type="component" value="Unassembled WGS sequence"/>
</dbReference>
<protein>
    <submittedName>
        <fullName evidence="2">Uncharacterized protein</fullName>
    </submittedName>
</protein>
<comment type="caution">
    <text evidence="2">The sequence shown here is derived from an EMBL/GenBank/DDBJ whole genome shotgun (WGS) entry which is preliminary data.</text>
</comment>
<organism evidence="2 3">
    <name type="scientific">Anaerobacillus alkalidiazotrophicus</name>
    <dbReference type="NCBI Taxonomy" id="472963"/>
    <lineage>
        <taxon>Bacteria</taxon>
        <taxon>Bacillati</taxon>
        <taxon>Bacillota</taxon>
        <taxon>Bacilli</taxon>
        <taxon>Bacillales</taxon>
        <taxon>Bacillaceae</taxon>
        <taxon>Anaerobacillus</taxon>
    </lineage>
</organism>
<name>A0A1S2M2S6_9BACI</name>
<dbReference type="EMBL" id="MLQS01000024">
    <property type="protein sequence ID" value="OIJ18886.1"/>
    <property type="molecule type" value="Genomic_DNA"/>
</dbReference>
<sequence>MKKLVSLISLVCIIIFIYWLTALLNTEPVIKNNQQEDAYTVDFFLTHDDGAPIKFASPLELNDKEEVIFQINLNHNISETRNYALVILEDYIQRDFLVEDNEELMNVFIFKADKNSSNQFLITKTISPETRELSVLVIKKPNYVLKEFDLTRAVVLEEIFSSRHPILQERVIIDDAPLYNPEPDFIKTDKNPLGLLFLSSELDRLQTTLVSKIHQKLYLSVANNSRLEQLDFVLIGLKDWEQYEFINGEKVLYTNFLSERQRKIYEIETPNVEKDTNIQFIAFPLPLPFKPDNEQHLSYQAIGTFRLAVEP</sequence>
<keyword evidence="1" id="KW-1133">Transmembrane helix</keyword>
<evidence type="ECO:0000256" key="1">
    <source>
        <dbReference type="SAM" id="Phobius"/>
    </source>
</evidence>
<reference evidence="2 3" key="1">
    <citation type="submission" date="2016-10" db="EMBL/GenBank/DDBJ databases">
        <title>Draft genome sequences of four alkaliphilic bacteria belonging to the Anaerobacillus genus.</title>
        <authorList>
            <person name="Bassil N.M."/>
            <person name="Lloyd J.R."/>
        </authorList>
    </citation>
    <scope>NUCLEOTIDE SEQUENCE [LARGE SCALE GENOMIC DNA]</scope>
    <source>
        <strain evidence="2 3">DSM 22531</strain>
    </source>
</reference>
<proteinExistence type="predicted"/>
<dbReference type="RefSeq" id="WP_071390558.1">
    <property type="nucleotide sequence ID" value="NZ_MLQS01000024.1"/>
</dbReference>
<gene>
    <name evidence="2" type="ORF">BKP45_15260</name>
</gene>
<dbReference type="OrthoDB" id="2933871at2"/>
<evidence type="ECO:0000313" key="3">
    <source>
        <dbReference type="Proteomes" id="UP000180057"/>
    </source>
</evidence>
<keyword evidence="3" id="KW-1185">Reference proteome</keyword>
<dbReference type="STRING" id="472963.BKP45_15260"/>
<keyword evidence="1" id="KW-0812">Transmembrane</keyword>
<accession>A0A1S2M2S6</accession>
<feature type="transmembrane region" description="Helical" evidence="1">
    <location>
        <begin position="7"/>
        <end position="24"/>
    </location>
</feature>